<proteinExistence type="predicted"/>
<dbReference type="Pfam" id="PF13478">
    <property type="entry name" value="XdhC_C"/>
    <property type="match status" value="1"/>
</dbReference>
<dbReference type="Pfam" id="PF02625">
    <property type="entry name" value="XdhC_CoxI"/>
    <property type="match status" value="1"/>
</dbReference>
<accession>A0A1G7KEQ0</accession>
<evidence type="ECO:0000259" key="3">
    <source>
        <dbReference type="Pfam" id="PF13478"/>
    </source>
</evidence>
<dbReference type="Proteomes" id="UP000199076">
    <property type="component" value="Unassembled WGS sequence"/>
</dbReference>
<feature type="domain" description="XdhC Rossmann" evidence="3">
    <location>
        <begin position="258"/>
        <end position="402"/>
    </location>
</feature>
<evidence type="ECO:0000313" key="4">
    <source>
        <dbReference type="EMBL" id="SDF35606.1"/>
    </source>
</evidence>
<dbReference type="AlphaFoldDB" id="A0A1G7KEQ0"/>
<evidence type="ECO:0000259" key="2">
    <source>
        <dbReference type="Pfam" id="PF02625"/>
    </source>
</evidence>
<feature type="region of interest" description="Disordered" evidence="1">
    <location>
        <begin position="1"/>
        <end position="52"/>
    </location>
</feature>
<gene>
    <name evidence="4" type="ORF">SAMN05216218_105274</name>
</gene>
<protein>
    <submittedName>
        <fullName evidence="4">Xanthine dehydrogenase accessory factor</fullName>
    </submittedName>
</protein>
<feature type="compositionally biased region" description="Basic and acidic residues" evidence="1">
    <location>
        <begin position="405"/>
        <end position="416"/>
    </location>
</feature>
<sequence>MPASTFRHEPRRQRQCGYEDRRSESTSNSLSCPTSNGTGTWKREVGSVTDGGWSAPETDVIANVGEAIDGGGAVLATVVAVEGSAYRRPGAKMVIGDGDGVGAVTAGCLEDEIVALAEQVLARGQPQVERFDLTDGGDVWGLGVGCNGVIDVLLEPLTGSYRPVVEAYERGEDTVVLTVIDGDGTPVECGDRTVMFPAESRTDGLYLQDLDWPDELLAALEGPTNRLLAADASDTVSLRCEGGDVDVFVDSVTAPPELVVFGSGRDIAPVARSAAQVGFRVTVVTFRGAAATEARFPAADRVVSTSPADLRNVVSFDADTYAVLMTHNFVDDRIALTELLETATEYIGLLGPRKRFEELRTALTEDGYRLTDEELDRVYTPVGLDLGGDTPFHVAQSIVAEVTAAHHERSPKHLTERAGPIHARSPVSAESDETKSRWD</sequence>
<name>A0A1G7KEQ0_9EURY</name>
<dbReference type="InterPro" id="IPR003777">
    <property type="entry name" value="XdhC_CoxI"/>
</dbReference>
<dbReference type="EMBL" id="FNBK01000005">
    <property type="protein sequence ID" value="SDF35606.1"/>
    <property type="molecule type" value="Genomic_DNA"/>
</dbReference>
<dbReference type="STRING" id="660518.SAMN05216218_105274"/>
<dbReference type="InterPro" id="IPR027051">
    <property type="entry name" value="XdhC_Rossmann_dom"/>
</dbReference>
<dbReference type="InterPro" id="IPR052698">
    <property type="entry name" value="MoCofactor_Util/Proc"/>
</dbReference>
<dbReference type="PANTHER" id="PTHR30388">
    <property type="entry name" value="ALDEHYDE OXIDOREDUCTASE MOLYBDENUM COFACTOR ASSEMBLY PROTEIN"/>
    <property type="match status" value="1"/>
</dbReference>
<reference evidence="5" key="1">
    <citation type="submission" date="2016-10" db="EMBL/GenBank/DDBJ databases">
        <authorList>
            <person name="Varghese N."/>
            <person name="Submissions S."/>
        </authorList>
    </citation>
    <scope>NUCLEOTIDE SEQUENCE [LARGE SCALE GENOMIC DNA]</scope>
    <source>
        <strain evidence="5">IBRC-M 10760</strain>
    </source>
</reference>
<feature type="region of interest" description="Disordered" evidence="1">
    <location>
        <begin position="405"/>
        <end position="439"/>
    </location>
</feature>
<feature type="compositionally biased region" description="Polar residues" evidence="1">
    <location>
        <begin position="25"/>
        <end position="39"/>
    </location>
</feature>
<dbReference type="PANTHER" id="PTHR30388:SF6">
    <property type="entry name" value="XANTHINE DEHYDROGENASE SUBUNIT A-RELATED"/>
    <property type="match status" value="1"/>
</dbReference>
<feature type="domain" description="XdhC- CoxI" evidence="2">
    <location>
        <begin position="70"/>
        <end position="132"/>
    </location>
</feature>
<organism evidence="4 5">
    <name type="scientific">Halorientalis regularis</name>
    <dbReference type="NCBI Taxonomy" id="660518"/>
    <lineage>
        <taxon>Archaea</taxon>
        <taxon>Methanobacteriati</taxon>
        <taxon>Methanobacteriota</taxon>
        <taxon>Stenosarchaea group</taxon>
        <taxon>Halobacteria</taxon>
        <taxon>Halobacteriales</taxon>
        <taxon>Haloarculaceae</taxon>
        <taxon>Halorientalis</taxon>
    </lineage>
</organism>
<dbReference type="Gene3D" id="3.40.50.720">
    <property type="entry name" value="NAD(P)-binding Rossmann-like Domain"/>
    <property type="match status" value="1"/>
</dbReference>
<evidence type="ECO:0000313" key="5">
    <source>
        <dbReference type="Proteomes" id="UP000199076"/>
    </source>
</evidence>
<keyword evidence="5" id="KW-1185">Reference proteome</keyword>
<evidence type="ECO:0000256" key="1">
    <source>
        <dbReference type="SAM" id="MobiDB-lite"/>
    </source>
</evidence>